<dbReference type="SUPFAM" id="SSF49785">
    <property type="entry name" value="Galactose-binding domain-like"/>
    <property type="match status" value="1"/>
</dbReference>
<sequence length="178" mass="19329">METAQVCNVYLVSGEYGVPDGSLTASSSLATGHAPKYGRLNTSYVQGEHFGGWAPQVASNQYIQAIDISNVKRHNVREHQGICFQFMHVMHRLLEYPQQSRWICALQALIITVVPVVIEFYAMPSVAVYQTSPPLNIGSCLIDADTGIIFTATCVLGAGTGLWVANFLTTVNTAHPSV</sequence>
<dbReference type="Proteomes" id="UP001195483">
    <property type="component" value="Unassembled WGS sequence"/>
</dbReference>
<dbReference type="EMBL" id="JAEAOA010001764">
    <property type="protein sequence ID" value="KAK3586601.1"/>
    <property type="molecule type" value="Genomic_DNA"/>
</dbReference>
<evidence type="ECO:0000256" key="1">
    <source>
        <dbReference type="SAM" id="Phobius"/>
    </source>
</evidence>
<gene>
    <name evidence="2" type="ORF">CHS0354_029478</name>
</gene>
<keyword evidence="1" id="KW-1133">Transmembrane helix</keyword>
<dbReference type="InterPro" id="IPR008979">
    <property type="entry name" value="Galactose-bd-like_sf"/>
</dbReference>
<dbReference type="Gene3D" id="2.60.120.260">
    <property type="entry name" value="Galactose-binding domain-like"/>
    <property type="match status" value="1"/>
</dbReference>
<proteinExistence type="predicted"/>
<reference evidence="2" key="3">
    <citation type="submission" date="2023-05" db="EMBL/GenBank/DDBJ databases">
        <authorList>
            <person name="Smith C.H."/>
        </authorList>
    </citation>
    <scope>NUCLEOTIDE SEQUENCE</scope>
    <source>
        <strain evidence="2">CHS0354</strain>
        <tissue evidence="2">Mantle</tissue>
    </source>
</reference>
<dbReference type="AlphaFoldDB" id="A0AAE0S774"/>
<keyword evidence="1" id="KW-0472">Membrane</keyword>
<reference evidence="2" key="1">
    <citation type="journal article" date="2021" name="Genome Biol. Evol.">
        <title>A High-Quality Reference Genome for a Parasitic Bivalve with Doubly Uniparental Inheritance (Bivalvia: Unionida).</title>
        <authorList>
            <person name="Smith C.H."/>
        </authorList>
    </citation>
    <scope>NUCLEOTIDE SEQUENCE</scope>
    <source>
        <strain evidence="2">CHS0354</strain>
    </source>
</reference>
<evidence type="ECO:0000313" key="3">
    <source>
        <dbReference type="Proteomes" id="UP001195483"/>
    </source>
</evidence>
<comment type="caution">
    <text evidence="2">The sequence shown here is derived from an EMBL/GenBank/DDBJ whole genome shotgun (WGS) entry which is preliminary data.</text>
</comment>
<organism evidence="2 3">
    <name type="scientific">Potamilus streckersoni</name>
    <dbReference type="NCBI Taxonomy" id="2493646"/>
    <lineage>
        <taxon>Eukaryota</taxon>
        <taxon>Metazoa</taxon>
        <taxon>Spiralia</taxon>
        <taxon>Lophotrochozoa</taxon>
        <taxon>Mollusca</taxon>
        <taxon>Bivalvia</taxon>
        <taxon>Autobranchia</taxon>
        <taxon>Heteroconchia</taxon>
        <taxon>Palaeoheterodonta</taxon>
        <taxon>Unionida</taxon>
        <taxon>Unionoidea</taxon>
        <taxon>Unionidae</taxon>
        <taxon>Ambleminae</taxon>
        <taxon>Lampsilini</taxon>
        <taxon>Potamilus</taxon>
    </lineage>
</organism>
<keyword evidence="3" id="KW-1185">Reference proteome</keyword>
<name>A0AAE0S774_9BIVA</name>
<accession>A0AAE0S774</accession>
<evidence type="ECO:0000313" key="2">
    <source>
        <dbReference type="EMBL" id="KAK3586601.1"/>
    </source>
</evidence>
<reference evidence="2" key="2">
    <citation type="journal article" date="2021" name="Genome Biol. Evol.">
        <title>Developing a high-quality reference genome for a parasitic bivalve with doubly uniparental inheritance (Bivalvia: Unionida).</title>
        <authorList>
            <person name="Smith C.H."/>
        </authorList>
    </citation>
    <scope>NUCLEOTIDE SEQUENCE</scope>
    <source>
        <strain evidence="2">CHS0354</strain>
        <tissue evidence="2">Mantle</tissue>
    </source>
</reference>
<feature type="transmembrane region" description="Helical" evidence="1">
    <location>
        <begin position="102"/>
        <end position="123"/>
    </location>
</feature>
<keyword evidence="1" id="KW-0812">Transmembrane</keyword>
<protein>
    <submittedName>
        <fullName evidence="2">Uncharacterized protein</fullName>
    </submittedName>
</protein>